<dbReference type="AlphaFoldDB" id="E8X0J0"/>
<dbReference type="Proteomes" id="UP000000343">
    <property type="component" value="Chromosome"/>
</dbReference>
<gene>
    <name evidence="1" type="ordered locus">AciX9_0785</name>
</gene>
<dbReference type="STRING" id="1198114.AciX9_0785"/>
<accession>E8X0J0</accession>
<dbReference type="HOGENOM" id="CLU_2825089_0_0_0"/>
<dbReference type="EMBL" id="CP002480">
    <property type="protein sequence ID" value="ADW67854.1"/>
    <property type="molecule type" value="Genomic_DNA"/>
</dbReference>
<dbReference type="KEGG" id="acm:AciX9_0785"/>
<proteinExistence type="predicted"/>
<evidence type="ECO:0000313" key="1">
    <source>
        <dbReference type="EMBL" id="ADW67854.1"/>
    </source>
</evidence>
<evidence type="ECO:0000313" key="2">
    <source>
        <dbReference type="Proteomes" id="UP000000343"/>
    </source>
</evidence>
<organism evidence="2">
    <name type="scientific">Granulicella tundricola (strain ATCC BAA-1859 / DSM 23138 / MP5ACTX9)</name>
    <dbReference type="NCBI Taxonomy" id="1198114"/>
    <lineage>
        <taxon>Bacteria</taxon>
        <taxon>Pseudomonadati</taxon>
        <taxon>Acidobacteriota</taxon>
        <taxon>Terriglobia</taxon>
        <taxon>Terriglobales</taxon>
        <taxon>Acidobacteriaceae</taxon>
        <taxon>Granulicella</taxon>
    </lineage>
</organism>
<sequence length="54" mass="5941">MPALKEFIPRLGAQTESICSTCCQVIRPNPSAPTLEQAQAQHHCGEFSLNTTQR</sequence>
<protein>
    <submittedName>
        <fullName evidence="1">Uncharacterized protein</fullName>
    </submittedName>
</protein>
<reference evidence="2" key="1">
    <citation type="submission" date="2011-01" db="EMBL/GenBank/DDBJ databases">
        <title>Complete sequence of chromosome of Acidobacterium sp. MP5ACTX9.</title>
        <authorList>
            <consortium name="US DOE Joint Genome Institute"/>
            <person name="Lucas S."/>
            <person name="Copeland A."/>
            <person name="Lapidus A."/>
            <person name="Cheng J.-F."/>
            <person name="Goodwin L."/>
            <person name="Pitluck S."/>
            <person name="Teshima H."/>
            <person name="Detter J.C."/>
            <person name="Han C."/>
            <person name="Tapia R."/>
            <person name="Land M."/>
            <person name="Hauser L."/>
            <person name="Kyrpides N."/>
            <person name="Ivanova N."/>
            <person name="Ovchinnikova G."/>
            <person name="Pagani I."/>
            <person name="Rawat S.R."/>
            <person name="Mannisto M."/>
            <person name="Haggblom M.M."/>
            <person name="Woyke T."/>
        </authorList>
    </citation>
    <scope>NUCLEOTIDE SEQUENCE [LARGE SCALE GENOMIC DNA]</scope>
    <source>
        <strain evidence="2">MP5ACTX9</strain>
    </source>
</reference>
<dbReference type="RefSeq" id="WP_013579180.1">
    <property type="nucleotide sequence ID" value="NC_015064.1"/>
</dbReference>
<keyword evidence="2" id="KW-1185">Reference proteome</keyword>
<dbReference type="PaxDb" id="1198114-AciX9_0785"/>
<name>E8X0J0_GRATM</name>